<name>A0AA36M5S8_CYLNA</name>
<evidence type="ECO:0000313" key="4">
    <source>
        <dbReference type="Proteomes" id="UP001176961"/>
    </source>
</evidence>
<dbReference type="InterPro" id="IPR002223">
    <property type="entry name" value="Kunitz_BPTI"/>
</dbReference>
<dbReference type="InterPro" id="IPR052861">
    <property type="entry name" value="BPTI/Kunitz_domain"/>
</dbReference>
<reference evidence="3" key="1">
    <citation type="submission" date="2023-07" db="EMBL/GenBank/DDBJ databases">
        <authorList>
            <consortium name="CYATHOMIX"/>
        </authorList>
    </citation>
    <scope>NUCLEOTIDE SEQUENCE</scope>
    <source>
        <strain evidence="3">N/A</strain>
    </source>
</reference>
<keyword evidence="4" id="KW-1185">Reference proteome</keyword>
<dbReference type="AlphaFoldDB" id="A0AA36M5S8"/>
<gene>
    <name evidence="3" type="ORF">CYNAS_LOCUS12047</name>
</gene>
<dbReference type="PROSITE" id="PS50279">
    <property type="entry name" value="BPTI_KUNITZ_2"/>
    <property type="match status" value="1"/>
</dbReference>
<feature type="domain" description="BPTI/Kunitz inhibitor" evidence="2">
    <location>
        <begin position="32"/>
        <end position="86"/>
    </location>
</feature>
<accession>A0AA36M5S8</accession>
<evidence type="ECO:0000313" key="3">
    <source>
        <dbReference type="EMBL" id="CAJ0600064.1"/>
    </source>
</evidence>
<dbReference type="SMART" id="SM00131">
    <property type="entry name" value="KU"/>
    <property type="match status" value="1"/>
</dbReference>
<feature type="chain" id="PRO_5041241343" description="BPTI/Kunitz inhibitor domain-containing protein" evidence="1">
    <location>
        <begin position="18"/>
        <end position="190"/>
    </location>
</feature>
<dbReference type="EMBL" id="CATQJL010000223">
    <property type="protein sequence ID" value="CAJ0600064.1"/>
    <property type="molecule type" value="Genomic_DNA"/>
</dbReference>
<keyword evidence="1" id="KW-0732">Signal</keyword>
<dbReference type="Proteomes" id="UP001176961">
    <property type="component" value="Unassembled WGS sequence"/>
</dbReference>
<dbReference type="PANTHER" id="PTHR47248:SF8">
    <property type="entry name" value="BPTI_KUNITZ INHIBITOR DOMAIN-CONTAINING PROTEIN-RELATED"/>
    <property type="match status" value="1"/>
</dbReference>
<evidence type="ECO:0000256" key="1">
    <source>
        <dbReference type="SAM" id="SignalP"/>
    </source>
</evidence>
<dbReference type="Pfam" id="PF00014">
    <property type="entry name" value="Kunitz_BPTI"/>
    <property type="match status" value="1"/>
</dbReference>
<organism evidence="3 4">
    <name type="scientific">Cylicocyclus nassatus</name>
    <name type="common">Nematode worm</name>
    <dbReference type="NCBI Taxonomy" id="53992"/>
    <lineage>
        <taxon>Eukaryota</taxon>
        <taxon>Metazoa</taxon>
        <taxon>Ecdysozoa</taxon>
        <taxon>Nematoda</taxon>
        <taxon>Chromadorea</taxon>
        <taxon>Rhabditida</taxon>
        <taxon>Rhabditina</taxon>
        <taxon>Rhabditomorpha</taxon>
        <taxon>Strongyloidea</taxon>
        <taxon>Strongylidae</taxon>
        <taxon>Cylicocyclus</taxon>
    </lineage>
</organism>
<protein>
    <recommendedName>
        <fullName evidence="2">BPTI/Kunitz inhibitor domain-containing protein</fullName>
    </recommendedName>
</protein>
<sequence length="190" mass="21473">MLAGAAIILIITYLTYRLPIEPDEKKNKINLCDMPLDRGDSECDAPASGLKWYYDKEMDECYEYFYEGCGGGQNTFADDRSCQMRCIPADEVKCGANTKPRGTCTREKQHCPIGTFCSLGPMGAGICCDKKNEEEWTKELKPTCENGTLLTRKEWYGAAPQLGRNCSHRFCPENYKCIQTKHLAHCCLEH</sequence>
<dbReference type="GO" id="GO:0004867">
    <property type="term" value="F:serine-type endopeptidase inhibitor activity"/>
    <property type="evidence" value="ECO:0007669"/>
    <property type="project" value="InterPro"/>
</dbReference>
<proteinExistence type="predicted"/>
<feature type="signal peptide" evidence="1">
    <location>
        <begin position="1"/>
        <end position="17"/>
    </location>
</feature>
<dbReference type="InterPro" id="IPR036880">
    <property type="entry name" value="Kunitz_BPTI_sf"/>
</dbReference>
<comment type="caution">
    <text evidence="3">The sequence shown here is derived from an EMBL/GenBank/DDBJ whole genome shotgun (WGS) entry which is preliminary data.</text>
</comment>
<dbReference type="SUPFAM" id="SSF57362">
    <property type="entry name" value="BPTI-like"/>
    <property type="match status" value="1"/>
</dbReference>
<dbReference type="PANTHER" id="PTHR47248">
    <property type="entry name" value="PROTEIN CBG06772"/>
    <property type="match status" value="1"/>
</dbReference>
<dbReference type="Gene3D" id="4.10.410.10">
    <property type="entry name" value="Pancreatic trypsin inhibitor Kunitz domain"/>
    <property type="match status" value="1"/>
</dbReference>
<evidence type="ECO:0000259" key="2">
    <source>
        <dbReference type="PROSITE" id="PS50279"/>
    </source>
</evidence>